<name>A0A0F9PLQ5_9ZZZZ</name>
<reference evidence="1" key="1">
    <citation type="journal article" date="2015" name="Nature">
        <title>Complex archaea that bridge the gap between prokaryotes and eukaryotes.</title>
        <authorList>
            <person name="Spang A."/>
            <person name="Saw J.H."/>
            <person name="Jorgensen S.L."/>
            <person name="Zaremba-Niedzwiedzka K."/>
            <person name="Martijn J."/>
            <person name="Lind A.E."/>
            <person name="van Eijk R."/>
            <person name="Schleper C."/>
            <person name="Guy L."/>
            <person name="Ettema T.J."/>
        </authorList>
    </citation>
    <scope>NUCLEOTIDE SEQUENCE</scope>
</reference>
<dbReference type="EMBL" id="LAZR01005201">
    <property type="protein sequence ID" value="KKN01956.1"/>
    <property type="molecule type" value="Genomic_DNA"/>
</dbReference>
<comment type="caution">
    <text evidence="1">The sequence shown here is derived from an EMBL/GenBank/DDBJ whole genome shotgun (WGS) entry which is preliminary data.</text>
</comment>
<protein>
    <submittedName>
        <fullName evidence="1">Uncharacterized protein</fullName>
    </submittedName>
</protein>
<organism evidence="1">
    <name type="scientific">marine sediment metagenome</name>
    <dbReference type="NCBI Taxonomy" id="412755"/>
    <lineage>
        <taxon>unclassified sequences</taxon>
        <taxon>metagenomes</taxon>
        <taxon>ecological metagenomes</taxon>
    </lineage>
</organism>
<evidence type="ECO:0000313" key="1">
    <source>
        <dbReference type="EMBL" id="KKN01956.1"/>
    </source>
</evidence>
<accession>A0A0F9PLQ5</accession>
<dbReference type="AlphaFoldDB" id="A0A0F9PLQ5"/>
<proteinExistence type="predicted"/>
<sequence length="171" mass="19387">MTEAQKKERAHQIALGTLDYNNRGDLYLLSVGQPLMVWDSPKCTVSTVFVPGGIIPLSGIEASPECKYTDIVMEAMKKNTNDDAFKTTADMDKWVRDKVAEEIEKGNMEGSYETAIFGGDEDVIIIENYGYDKQAAISGHKWYVDLMVFNRPDKITEKVLRRLRCTPKERQ</sequence>
<gene>
    <name evidence="1" type="ORF">LCGC14_1122550</name>
</gene>